<evidence type="ECO:0000313" key="3">
    <source>
        <dbReference type="Proteomes" id="UP000636800"/>
    </source>
</evidence>
<dbReference type="OrthoDB" id="10064708at2759"/>
<protein>
    <submittedName>
        <fullName evidence="2">Uncharacterized protein</fullName>
    </submittedName>
</protein>
<keyword evidence="1" id="KW-0472">Membrane</keyword>
<gene>
    <name evidence="2" type="ORF">HPP92_003650</name>
</gene>
<dbReference type="Proteomes" id="UP000636800">
    <property type="component" value="Chromosome 1"/>
</dbReference>
<reference evidence="2 3" key="1">
    <citation type="journal article" date="2020" name="Nat. Food">
        <title>A phased Vanilla planifolia genome enables genetic improvement of flavour and production.</title>
        <authorList>
            <person name="Hasing T."/>
            <person name="Tang H."/>
            <person name="Brym M."/>
            <person name="Khazi F."/>
            <person name="Huang T."/>
            <person name="Chambers A.H."/>
        </authorList>
    </citation>
    <scope>NUCLEOTIDE SEQUENCE [LARGE SCALE GENOMIC DNA]</scope>
    <source>
        <tissue evidence="2">Leaf</tissue>
    </source>
</reference>
<feature type="transmembrane region" description="Helical" evidence="1">
    <location>
        <begin position="95"/>
        <end position="114"/>
    </location>
</feature>
<keyword evidence="1" id="KW-1133">Transmembrane helix</keyword>
<accession>A0A835S0D5</accession>
<dbReference type="EMBL" id="JADCNL010000001">
    <property type="protein sequence ID" value="KAG0498959.1"/>
    <property type="molecule type" value="Genomic_DNA"/>
</dbReference>
<keyword evidence="3" id="KW-1185">Reference proteome</keyword>
<evidence type="ECO:0000313" key="2">
    <source>
        <dbReference type="EMBL" id="KAG0498959.1"/>
    </source>
</evidence>
<evidence type="ECO:0000256" key="1">
    <source>
        <dbReference type="SAM" id="Phobius"/>
    </source>
</evidence>
<name>A0A835S0D5_VANPL</name>
<sequence length="118" mass="13097">MASQLASSPSLAFRDISFTSTHRGSLRLFPERSSNHCLLILRHPSARRSCSAVVFSRRRKSPAFVGQTKISKSKVTEFNNYVFLLHLLWLTSAETFHAAFTNILLGVAILLGLFGNSS</sequence>
<organism evidence="2 3">
    <name type="scientific">Vanilla planifolia</name>
    <name type="common">Vanilla</name>
    <dbReference type="NCBI Taxonomy" id="51239"/>
    <lineage>
        <taxon>Eukaryota</taxon>
        <taxon>Viridiplantae</taxon>
        <taxon>Streptophyta</taxon>
        <taxon>Embryophyta</taxon>
        <taxon>Tracheophyta</taxon>
        <taxon>Spermatophyta</taxon>
        <taxon>Magnoliopsida</taxon>
        <taxon>Liliopsida</taxon>
        <taxon>Asparagales</taxon>
        <taxon>Orchidaceae</taxon>
        <taxon>Vanilloideae</taxon>
        <taxon>Vanilleae</taxon>
        <taxon>Vanilla</taxon>
    </lineage>
</organism>
<keyword evidence="1" id="KW-0812">Transmembrane</keyword>
<comment type="caution">
    <text evidence="2">The sequence shown here is derived from an EMBL/GenBank/DDBJ whole genome shotgun (WGS) entry which is preliminary data.</text>
</comment>
<dbReference type="AlphaFoldDB" id="A0A835S0D5"/>
<proteinExistence type="predicted"/>